<dbReference type="Gene3D" id="3.20.20.220">
    <property type="match status" value="1"/>
</dbReference>
<keyword evidence="3" id="KW-1185">Reference proteome</keyword>
<proteinExistence type="predicted"/>
<dbReference type="AlphaFoldDB" id="G9QLG4"/>
<dbReference type="PATRIC" id="fig|665952.3.peg.1888"/>
<organism evidence="2 3">
    <name type="scientific">Bacillus smithii 7_3_47FAA</name>
    <dbReference type="NCBI Taxonomy" id="665952"/>
    <lineage>
        <taxon>Bacteria</taxon>
        <taxon>Bacillati</taxon>
        <taxon>Bacillota</taxon>
        <taxon>Bacilli</taxon>
        <taxon>Bacillales</taxon>
        <taxon>Bacillaceae</taxon>
        <taxon>Bacillus</taxon>
    </lineage>
</organism>
<evidence type="ECO:0000256" key="1">
    <source>
        <dbReference type="ARBA" id="ARBA00023002"/>
    </source>
</evidence>
<dbReference type="UniPathway" id="UPA00193"/>
<dbReference type="InterPro" id="IPR029041">
    <property type="entry name" value="FAD-linked_oxidoreductase-like"/>
</dbReference>
<keyword evidence="1" id="KW-0560">Oxidoreductase</keyword>
<protein>
    <submittedName>
        <fullName evidence="2">Uncharacterized protein</fullName>
    </submittedName>
</protein>
<dbReference type="GO" id="GO:0035999">
    <property type="term" value="P:tetrahydrofolate interconversion"/>
    <property type="evidence" value="ECO:0007669"/>
    <property type="project" value="UniProtKB-UniPathway"/>
</dbReference>
<name>G9QLG4_9BACI</name>
<dbReference type="GO" id="GO:0016491">
    <property type="term" value="F:oxidoreductase activity"/>
    <property type="evidence" value="ECO:0007669"/>
    <property type="project" value="UniProtKB-KW"/>
</dbReference>
<reference evidence="2 3" key="1">
    <citation type="submission" date="2011-09" db="EMBL/GenBank/DDBJ databases">
        <title>The Genome Sequence of Bacillus smithii 7_3_47FAA.</title>
        <authorList>
            <consortium name="The Broad Institute Genome Sequencing Platform"/>
            <person name="Earl A."/>
            <person name="Ward D."/>
            <person name="Feldgarden M."/>
            <person name="Gevers D."/>
            <person name="Daigneault M."/>
            <person name="Strauss J."/>
            <person name="Allen-Vercoe E."/>
            <person name="Young S.K."/>
            <person name="Zeng Q."/>
            <person name="Gargeya S."/>
            <person name="Fitzgerald M."/>
            <person name="Haas B."/>
            <person name="Abouelleil A."/>
            <person name="Alvarado L."/>
            <person name="Arachchi H.M."/>
            <person name="Berlin A."/>
            <person name="Brown A."/>
            <person name="Chapman S.B."/>
            <person name="Chen Z."/>
            <person name="Dunbar C."/>
            <person name="Freedman E."/>
            <person name="Gearin G."/>
            <person name="Goldberg J."/>
            <person name="Griggs A."/>
            <person name="Gujja S."/>
            <person name="Heiman D."/>
            <person name="Howarth C."/>
            <person name="Larson L."/>
            <person name="Lui A."/>
            <person name="MacDonald P.J.P."/>
            <person name="Montmayeur A."/>
            <person name="Murphy C."/>
            <person name="Neiman D."/>
            <person name="Pearson M."/>
            <person name="Priest M."/>
            <person name="Roberts A."/>
            <person name="Saif S."/>
            <person name="Shea T."/>
            <person name="Shenoy N."/>
            <person name="Sisk P."/>
            <person name="Stolte C."/>
            <person name="Sykes S."/>
            <person name="Wortman J."/>
            <person name="Nusbaum C."/>
            <person name="Birren B."/>
        </authorList>
    </citation>
    <scope>NUCLEOTIDE SEQUENCE [LARGE SCALE GENOMIC DNA]</scope>
    <source>
        <strain evidence="2 3">7_3_47FAA</strain>
    </source>
</reference>
<accession>G9QLG4</accession>
<comment type="caution">
    <text evidence="2">The sequence shown here is derived from an EMBL/GenBank/DDBJ whole genome shotgun (WGS) entry which is preliminary data.</text>
</comment>
<sequence length="102" mass="11379">MTIYLDKQVNQKEFTITAELVPPRHWNPRSIIEKAVLFRGYVDAVDISDNLLAVARMSPAVCAFFIKQIGVEPIVQINLRDRNRLGIQSDLLGLAALGISSD</sequence>
<evidence type="ECO:0000313" key="3">
    <source>
        <dbReference type="Proteomes" id="UP000011747"/>
    </source>
</evidence>
<dbReference type="EMBL" id="ACWF01000099">
    <property type="protein sequence ID" value="EHL78024.1"/>
    <property type="molecule type" value="Genomic_DNA"/>
</dbReference>
<dbReference type="SUPFAM" id="SSF51730">
    <property type="entry name" value="FAD-linked oxidoreductase"/>
    <property type="match status" value="1"/>
</dbReference>
<dbReference type="HOGENOM" id="CLU_2271799_0_0_9"/>
<gene>
    <name evidence="2" type="ORF">HMPREF1015_02619</name>
</gene>
<dbReference type="Proteomes" id="UP000011747">
    <property type="component" value="Unassembled WGS sequence"/>
</dbReference>
<dbReference type="RefSeq" id="WP_003354209.1">
    <property type="nucleotide sequence ID" value="NZ_JH414754.1"/>
</dbReference>
<evidence type="ECO:0000313" key="2">
    <source>
        <dbReference type="EMBL" id="EHL78024.1"/>
    </source>
</evidence>